<comment type="caution">
    <text evidence="3">The sequence shown here is derived from an EMBL/GenBank/DDBJ whole genome shotgun (WGS) entry which is preliminary data.</text>
</comment>
<name>A0ABQ5CI29_9ASTR</name>
<protein>
    <submittedName>
        <fullName evidence="3">Uncharacterized protein</fullName>
    </submittedName>
</protein>
<keyword evidence="4" id="KW-1185">Reference proteome</keyword>
<evidence type="ECO:0000313" key="3">
    <source>
        <dbReference type="EMBL" id="GJT25992.1"/>
    </source>
</evidence>
<evidence type="ECO:0000313" key="4">
    <source>
        <dbReference type="Proteomes" id="UP001151760"/>
    </source>
</evidence>
<proteinExistence type="predicted"/>
<organism evidence="3 4">
    <name type="scientific">Tanacetum coccineum</name>
    <dbReference type="NCBI Taxonomy" id="301880"/>
    <lineage>
        <taxon>Eukaryota</taxon>
        <taxon>Viridiplantae</taxon>
        <taxon>Streptophyta</taxon>
        <taxon>Embryophyta</taxon>
        <taxon>Tracheophyta</taxon>
        <taxon>Spermatophyta</taxon>
        <taxon>Magnoliopsida</taxon>
        <taxon>eudicotyledons</taxon>
        <taxon>Gunneridae</taxon>
        <taxon>Pentapetalae</taxon>
        <taxon>asterids</taxon>
        <taxon>campanulids</taxon>
        <taxon>Asterales</taxon>
        <taxon>Asteraceae</taxon>
        <taxon>Asteroideae</taxon>
        <taxon>Anthemideae</taxon>
        <taxon>Anthemidinae</taxon>
        <taxon>Tanacetum</taxon>
    </lineage>
</organism>
<sequence length="139" mass="14722">MSIRKEWLVGRKFGGGNQWLSRGLDIAGASGADLGGTPLGEAPLARPCAPGRGGLGGRMTPTPEGGAVKRNGGKKERLGGNGERAMDESFVLCDMLVEIESSDRREGNVCHSSGEMQGGLLGRQRQRPSPPLRTQQPRK</sequence>
<feature type="region of interest" description="Disordered" evidence="1">
    <location>
        <begin position="102"/>
        <end position="139"/>
    </location>
</feature>
<reference evidence="3" key="1">
    <citation type="journal article" date="2022" name="Int. J. Mol. Sci.">
        <title>Draft Genome of Tanacetum Coccineum: Genomic Comparison of Closely Related Tanacetum-Family Plants.</title>
        <authorList>
            <person name="Yamashiro T."/>
            <person name="Shiraishi A."/>
            <person name="Nakayama K."/>
            <person name="Satake H."/>
        </authorList>
    </citation>
    <scope>NUCLEOTIDE SEQUENCE</scope>
</reference>
<dbReference type="EMBL" id="BQNB010014256">
    <property type="protein sequence ID" value="GJT25992.1"/>
    <property type="molecule type" value="Genomic_DNA"/>
</dbReference>
<accession>A0ABQ5CI29</accession>
<reference evidence="3" key="2">
    <citation type="submission" date="2022-01" db="EMBL/GenBank/DDBJ databases">
        <authorList>
            <person name="Yamashiro T."/>
            <person name="Shiraishi A."/>
            <person name="Satake H."/>
            <person name="Nakayama K."/>
        </authorList>
    </citation>
    <scope>NUCLEOTIDE SEQUENCE</scope>
</reference>
<evidence type="ECO:0000256" key="1">
    <source>
        <dbReference type="SAM" id="MobiDB-lite"/>
    </source>
</evidence>
<gene>
    <name evidence="2" type="ORF">Tco_0895927</name>
    <name evidence="3" type="ORF">Tco_0895929</name>
</gene>
<dbReference type="Proteomes" id="UP001151760">
    <property type="component" value="Unassembled WGS sequence"/>
</dbReference>
<evidence type="ECO:0000313" key="2">
    <source>
        <dbReference type="EMBL" id="GJT25990.1"/>
    </source>
</evidence>
<dbReference type="EMBL" id="BQNB010014256">
    <property type="protein sequence ID" value="GJT25990.1"/>
    <property type="molecule type" value="Genomic_DNA"/>
</dbReference>
<feature type="region of interest" description="Disordered" evidence="1">
    <location>
        <begin position="37"/>
        <end position="83"/>
    </location>
</feature>